<dbReference type="InterPro" id="IPR001128">
    <property type="entry name" value="Cyt_P450"/>
</dbReference>
<dbReference type="PRINTS" id="PR00385">
    <property type="entry name" value="P450"/>
</dbReference>
<dbReference type="InterPro" id="IPR017972">
    <property type="entry name" value="Cyt_P450_CS"/>
</dbReference>
<sequence length="403" mass="45557">MTTNATELPVFPWHRGCPMAPPDQYAEVRESDAPVRKVPLATGRTAWVVTRYDLIKQVLADPRSSSARAHEGFPYYIEIPEQFKTDCSFIGWDPPKHTVHRRMAALSGAFTKKRVLDMRPRMQEIVDECIDTMLELGPPVDLVGELALKVPLTIMCGILGIPNKDQAFLHSCTEILFGGGSSATQRAEAIERVGRYLEELVISKENDPGEDLISRMIKKYRDQDMYDRREMCNLTRLLMNGGHETSTAMIAIGVMTLLEHPEQLERLKANPQLVPGAVEELLRYLSPGDLATSRIAMEDMQVGDVLVRKGEGLILVGMSANRDPRVFEDPDTFDLERGDRNHLAFGHGLHHCIGSDIARTELEIVMTTLFRRIPDLRLAKHWSELRYKDGNVMYGVYEMPVTW</sequence>
<keyword evidence="2" id="KW-0408">Iron</keyword>
<dbReference type="RefSeq" id="WP_033277699.1">
    <property type="nucleotide sequence ID" value="NZ_KL503830.1"/>
</dbReference>
<dbReference type="Pfam" id="PF00067">
    <property type="entry name" value="p450"/>
    <property type="match status" value="1"/>
</dbReference>
<name>A0ABR4SSF6_9ACTN</name>
<organism evidence="3 4">
    <name type="scientific">Streptomyces griseorubens</name>
    <dbReference type="NCBI Taxonomy" id="66897"/>
    <lineage>
        <taxon>Bacteria</taxon>
        <taxon>Bacillati</taxon>
        <taxon>Actinomycetota</taxon>
        <taxon>Actinomycetes</taxon>
        <taxon>Kitasatosporales</taxon>
        <taxon>Streptomycetaceae</taxon>
        <taxon>Streptomyces</taxon>
        <taxon>Streptomyces althioticus group</taxon>
    </lineage>
</organism>
<evidence type="ECO:0000313" key="3">
    <source>
        <dbReference type="EMBL" id="KEG38010.1"/>
    </source>
</evidence>
<reference evidence="3 4" key="1">
    <citation type="submission" date="2014-04" db="EMBL/GenBank/DDBJ databases">
        <title>Draft genome sequence of the novel Streptomyces griseorubens JSD-1 playing a role in carbon and nitrogen cycle.</title>
        <authorList>
            <consortium name="Shanghai Jiao Tong University"/>
            <person name="Feng H."/>
            <person name="Sun Y."/>
            <person name="Zhi Y."/>
            <person name="Mao L."/>
            <person name="Luo Y."/>
            <person name="Wei X."/>
            <person name="Zhou P."/>
        </authorList>
    </citation>
    <scope>NUCLEOTIDE SEQUENCE [LARGE SCALE GENOMIC DNA]</scope>
    <source>
        <strain evidence="3 4">JSD-1</strain>
    </source>
</reference>
<keyword evidence="2" id="KW-0503">Monooxygenase</keyword>
<comment type="similarity">
    <text evidence="1 2">Belongs to the cytochrome P450 family.</text>
</comment>
<accession>A0ABR4SSF6</accession>
<dbReference type="PROSITE" id="PS00086">
    <property type="entry name" value="CYTOCHROME_P450"/>
    <property type="match status" value="1"/>
</dbReference>
<evidence type="ECO:0000313" key="4">
    <source>
        <dbReference type="Proteomes" id="UP000027632"/>
    </source>
</evidence>
<evidence type="ECO:0008006" key="5">
    <source>
        <dbReference type="Google" id="ProtNLM"/>
    </source>
</evidence>
<protein>
    <recommendedName>
        <fullName evidence="5">Cytochrome P450</fullName>
    </recommendedName>
</protein>
<keyword evidence="2" id="KW-0560">Oxidoreductase</keyword>
<dbReference type="Proteomes" id="UP000027632">
    <property type="component" value="Unassembled WGS sequence"/>
</dbReference>
<proteinExistence type="inferred from homology"/>
<dbReference type="InterPro" id="IPR002397">
    <property type="entry name" value="Cyt_P450_B"/>
</dbReference>
<dbReference type="PRINTS" id="PR00359">
    <property type="entry name" value="BP450"/>
</dbReference>
<keyword evidence="2" id="KW-0349">Heme</keyword>
<dbReference type="CDD" id="cd11030">
    <property type="entry name" value="CYP105-like"/>
    <property type="match status" value="1"/>
</dbReference>
<gene>
    <name evidence="3" type="ORF">DJ64_24075</name>
</gene>
<evidence type="ECO:0000256" key="2">
    <source>
        <dbReference type="RuleBase" id="RU000461"/>
    </source>
</evidence>
<dbReference type="SUPFAM" id="SSF48264">
    <property type="entry name" value="Cytochrome P450"/>
    <property type="match status" value="1"/>
</dbReference>
<evidence type="ECO:0000256" key="1">
    <source>
        <dbReference type="ARBA" id="ARBA00010617"/>
    </source>
</evidence>
<dbReference type="Gene3D" id="1.10.630.10">
    <property type="entry name" value="Cytochrome P450"/>
    <property type="match status" value="1"/>
</dbReference>
<dbReference type="GeneID" id="97453928"/>
<dbReference type="EMBL" id="JJMG01000244">
    <property type="protein sequence ID" value="KEG38010.1"/>
    <property type="molecule type" value="Genomic_DNA"/>
</dbReference>
<dbReference type="PANTHER" id="PTHR46696:SF1">
    <property type="entry name" value="CYTOCHROME P450 YJIB-RELATED"/>
    <property type="match status" value="1"/>
</dbReference>
<comment type="caution">
    <text evidence="3">The sequence shown here is derived from an EMBL/GenBank/DDBJ whole genome shotgun (WGS) entry which is preliminary data.</text>
</comment>
<keyword evidence="4" id="KW-1185">Reference proteome</keyword>
<dbReference type="PANTHER" id="PTHR46696">
    <property type="entry name" value="P450, PUTATIVE (EUROFUNG)-RELATED"/>
    <property type="match status" value="1"/>
</dbReference>
<keyword evidence="2" id="KW-0479">Metal-binding</keyword>
<dbReference type="InterPro" id="IPR036396">
    <property type="entry name" value="Cyt_P450_sf"/>
</dbReference>